<keyword evidence="3" id="KW-1185">Reference proteome</keyword>
<dbReference type="STRING" id="907348.TresaDRAFT_0503"/>
<feature type="region of interest" description="Disordered" evidence="1">
    <location>
        <begin position="77"/>
        <end position="114"/>
    </location>
</feature>
<dbReference type="AlphaFoldDB" id="H7EPK8"/>
<organism evidence="2 3">
    <name type="scientific">Treponema saccharophilum DSM 2985</name>
    <dbReference type="NCBI Taxonomy" id="907348"/>
    <lineage>
        <taxon>Bacteria</taxon>
        <taxon>Pseudomonadati</taxon>
        <taxon>Spirochaetota</taxon>
        <taxon>Spirochaetia</taxon>
        <taxon>Spirochaetales</taxon>
        <taxon>Treponemataceae</taxon>
        <taxon>Treponema</taxon>
    </lineage>
</organism>
<sequence>MRRGCEKFFKNIVKVQKLLIYVFSVHRILLLYKKFQVTKGEKMKKTASGKIARMALIGGAFSLLLSFGLVSCSDSSDDDGSSSQNQGTQYSDADNNGSGTDNNGSGTASPATEQTKATAKTYNFAGGENGIVLADVEGWDMASKDVIGSPIASTATTKTLSNGAILHWKGSKVGTLRFRSTHAAGASLTEEIANAATALNYNGGLADGDLSSGVDLSTVDRYVEISVDGAGTVSATVDFKGANESDNPTGGPFKAAFVDKDGKLLGTVASDEVTASSKDVSVTGSVSAAGSVYLVFSRNGAKKGSSGTGGLDVKKIAVTPAE</sequence>
<evidence type="ECO:0000313" key="3">
    <source>
        <dbReference type="Proteomes" id="UP000003571"/>
    </source>
</evidence>
<evidence type="ECO:0000313" key="2">
    <source>
        <dbReference type="EMBL" id="EIC00409.1"/>
    </source>
</evidence>
<name>H7EPK8_9SPIR</name>
<dbReference type="PATRIC" id="fig|907348.3.peg.2910"/>
<proteinExistence type="predicted"/>
<protein>
    <submittedName>
        <fullName evidence="2">Uncharacterized protein</fullName>
    </submittedName>
</protein>
<reference evidence="2 3" key="1">
    <citation type="submission" date="2011-09" db="EMBL/GenBank/DDBJ databases">
        <title>The draft genome of Treponema saccharophilum DSM 2985.</title>
        <authorList>
            <consortium name="US DOE Joint Genome Institute (JGI-PGF)"/>
            <person name="Lucas S."/>
            <person name="Copeland A."/>
            <person name="Lapidus A."/>
            <person name="Glavina del Rio T."/>
            <person name="Dalin E."/>
            <person name="Tice H."/>
            <person name="Bruce D."/>
            <person name="Goodwin L."/>
            <person name="Pitluck S."/>
            <person name="Peters L."/>
            <person name="Kyrpides N."/>
            <person name="Mavromatis K."/>
            <person name="Ivanova N."/>
            <person name="Markowitz V."/>
            <person name="Cheng J.-F."/>
            <person name="Hugenholtz P."/>
            <person name="Woyke T."/>
            <person name="Wu D."/>
            <person name="Gronow S."/>
            <person name="Wellnitz S."/>
            <person name="Brambilla E."/>
            <person name="Klenk H.-P."/>
            <person name="Eisen J.A."/>
        </authorList>
    </citation>
    <scope>NUCLEOTIDE SEQUENCE [LARGE SCALE GENOMIC DNA]</scope>
    <source>
        <strain evidence="2 3">DSM 2985</strain>
    </source>
</reference>
<gene>
    <name evidence="2" type="ORF">TresaDRAFT_0503</name>
</gene>
<dbReference type="EMBL" id="AGRW01000055">
    <property type="protein sequence ID" value="EIC00409.1"/>
    <property type="molecule type" value="Genomic_DNA"/>
</dbReference>
<comment type="caution">
    <text evidence="2">The sequence shown here is derived from an EMBL/GenBank/DDBJ whole genome shotgun (WGS) entry which is preliminary data.</text>
</comment>
<evidence type="ECO:0000256" key="1">
    <source>
        <dbReference type="SAM" id="MobiDB-lite"/>
    </source>
</evidence>
<accession>H7EPK8</accession>
<dbReference type="Proteomes" id="UP000003571">
    <property type="component" value="Unassembled WGS sequence"/>
</dbReference>
<feature type="compositionally biased region" description="Low complexity" evidence="1">
    <location>
        <begin position="91"/>
        <end position="109"/>
    </location>
</feature>